<dbReference type="NCBIfam" id="NF035939">
    <property type="entry name" value="TIM_EboE"/>
    <property type="match status" value="1"/>
</dbReference>
<keyword evidence="2" id="KW-1185">Reference proteome</keyword>
<dbReference type="InParanoid" id="A0A317ZDQ8"/>
<evidence type="ECO:0008006" key="3">
    <source>
        <dbReference type="Google" id="ProtNLM"/>
    </source>
</evidence>
<proteinExistence type="predicted"/>
<name>A0A317ZDQ8_9BACT</name>
<dbReference type="RefSeq" id="WP_110131664.1">
    <property type="nucleotide sequence ID" value="NZ_QHJQ01000009.1"/>
</dbReference>
<evidence type="ECO:0000313" key="2">
    <source>
        <dbReference type="Proteomes" id="UP000247099"/>
    </source>
</evidence>
<sequence>MRFDENIHLGYSTNIHRGNSWEETFAGLRDYTLQVKDAVCPEGVPYGIGLRLSHEASLELAEGDRLTEFRRWLEANNCYVFTINGFPYGNFHGTRVKEQVYVPDWQTQARLDYTKRLFDLLAQLLPEGVEGSISTVPCSFKSFIQTPAEVEAMQAKLIECAEYIEELSDRSGRDLHLGLEPEPFGYLETTPETIDFFKSLCTAAPDAGLIRRRIGVNYDTCHMAIQFENAAESLAALADEKIRISKLHLSSALSVRPTEAARVYLKDFVDSVYLHQVVSRDPGGAMTRWEDLDQALDAPASRTGEDNEWRVHFHVPLYAEPEEIMGTTVGHLEDTLDFVAKHRSVCNHFEFETYTWEVLPAHLRTDSVVEQLIAEYKWCFDAFTKRSISLS</sequence>
<dbReference type="AlphaFoldDB" id="A0A317ZDQ8"/>
<comment type="caution">
    <text evidence="1">The sequence shown here is derived from an EMBL/GenBank/DDBJ whole genome shotgun (WGS) entry which is preliminary data.</text>
</comment>
<protein>
    <recommendedName>
        <fullName evidence="3">Xylose isomerase</fullName>
    </recommendedName>
</protein>
<dbReference type="Gene3D" id="3.20.20.150">
    <property type="entry name" value="Divalent-metal-dependent TIM barrel enzymes"/>
    <property type="match status" value="1"/>
</dbReference>
<evidence type="ECO:0000313" key="1">
    <source>
        <dbReference type="EMBL" id="PXA03376.1"/>
    </source>
</evidence>
<dbReference type="InterPro" id="IPR036237">
    <property type="entry name" value="Xyl_isomerase-like_sf"/>
</dbReference>
<gene>
    <name evidence="1" type="ORF">DDZ13_11815</name>
</gene>
<dbReference type="OrthoDB" id="9785907at2"/>
<accession>A0A317ZDQ8</accession>
<dbReference type="SUPFAM" id="SSF51658">
    <property type="entry name" value="Xylose isomerase-like"/>
    <property type="match status" value="1"/>
</dbReference>
<reference evidence="1 2" key="1">
    <citation type="submission" date="2018-05" db="EMBL/GenBank/DDBJ databases">
        <title>Coraliomargarita sinensis sp. nov., isolated from a marine solar saltern.</title>
        <authorList>
            <person name="Zhou L.Y."/>
        </authorList>
    </citation>
    <scope>NUCLEOTIDE SEQUENCE [LARGE SCALE GENOMIC DNA]</scope>
    <source>
        <strain evidence="1 2">WN38</strain>
    </source>
</reference>
<organism evidence="1 2">
    <name type="scientific">Coraliomargarita sinensis</name>
    <dbReference type="NCBI Taxonomy" id="2174842"/>
    <lineage>
        <taxon>Bacteria</taxon>
        <taxon>Pseudomonadati</taxon>
        <taxon>Verrucomicrobiota</taxon>
        <taxon>Opitutia</taxon>
        <taxon>Puniceicoccales</taxon>
        <taxon>Coraliomargaritaceae</taxon>
        <taxon>Coraliomargarita</taxon>
    </lineage>
</organism>
<dbReference type="Proteomes" id="UP000247099">
    <property type="component" value="Unassembled WGS sequence"/>
</dbReference>
<dbReference type="EMBL" id="QHJQ01000009">
    <property type="protein sequence ID" value="PXA03376.1"/>
    <property type="molecule type" value="Genomic_DNA"/>
</dbReference>